<reference evidence="1 2" key="1">
    <citation type="journal article" date="2022" name="IScience">
        <title>An ultrasensitive nanofiber-based assay for enzymatic hydrolysis and deep-sea microbial degradation of cellulose.</title>
        <authorList>
            <person name="Tsudome M."/>
            <person name="Tachioka M."/>
            <person name="Miyazaki M."/>
            <person name="Uchimura K."/>
            <person name="Tsuda M."/>
            <person name="Takaki Y."/>
            <person name="Deguchi S."/>
        </authorList>
    </citation>
    <scope>NUCLEOTIDE SEQUENCE [LARGE SCALE GENOMIC DNA]</scope>
    <source>
        <strain evidence="1 2">GE09</strain>
    </source>
</reference>
<dbReference type="Proteomes" id="UP001320119">
    <property type="component" value="Chromosome"/>
</dbReference>
<organism evidence="1 2">
    <name type="scientific">Marinagarivorans cellulosilyticus</name>
    <dbReference type="NCBI Taxonomy" id="2721545"/>
    <lineage>
        <taxon>Bacteria</taxon>
        <taxon>Pseudomonadati</taxon>
        <taxon>Pseudomonadota</taxon>
        <taxon>Gammaproteobacteria</taxon>
        <taxon>Cellvibrionales</taxon>
        <taxon>Cellvibrionaceae</taxon>
        <taxon>Marinagarivorans</taxon>
    </lineage>
</organism>
<gene>
    <name evidence="1" type="ORF">MARGE09_P2767</name>
</gene>
<name>A0AAN2BL05_9GAMM</name>
<dbReference type="AlphaFoldDB" id="A0AAN2BL05"/>
<dbReference type="RefSeq" id="WP_236983017.1">
    <property type="nucleotide sequence ID" value="NZ_AP023086.1"/>
</dbReference>
<accession>A0AAN2BL05</accession>
<evidence type="ECO:0000313" key="1">
    <source>
        <dbReference type="EMBL" id="BCD98566.1"/>
    </source>
</evidence>
<keyword evidence="2" id="KW-1185">Reference proteome</keyword>
<dbReference type="KEGG" id="marq:MARGE09_P2767"/>
<evidence type="ECO:0000313" key="2">
    <source>
        <dbReference type="Proteomes" id="UP001320119"/>
    </source>
</evidence>
<sequence>MAFSTRSQECFNKVLCHSLKTAASDIFSSSSLLEAAANDEDLAKVKMSRIMLTIAGIDFRITFLLHYRDDELIRSVIKSAANEEGGVNNIIDDSEELDAYFLEMGNRFCGEAKRLCYESFDHLGMSTPCVLSATTTLKDMHNADLQCEGHVRFEQAGAPVMAGSVFVYGKTDVELDLDDSQFAEQEGTGELEFF</sequence>
<dbReference type="EMBL" id="AP023086">
    <property type="protein sequence ID" value="BCD98566.1"/>
    <property type="molecule type" value="Genomic_DNA"/>
</dbReference>
<proteinExistence type="predicted"/>
<protein>
    <submittedName>
        <fullName evidence="1">Uncharacterized protein</fullName>
    </submittedName>
</protein>